<evidence type="ECO:0000256" key="12">
    <source>
        <dbReference type="ARBA" id="ARBA00051722"/>
    </source>
</evidence>
<evidence type="ECO:0000256" key="7">
    <source>
        <dbReference type="ARBA" id="ARBA00022912"/>
    </source>
</evidence>
<comment type="similarity">
    <text evidence="11">Belongs to the protein-tyrosine phosphatase family. Receptor class 3 subfamily.</text>
</comment>
<evidence type="ECO:0000256" key="5">
    <source>
        <dbReference type="ARBA" id="ARBA00022737"/>
    </source>
</evidence>
<evidence type="ECO:0000256" key="8">
    <source>
        <dbReference type="ARBA" id="ARBA00022989"/>
    </source>
</evidence>
<dbReference type="CDD" id="cd00063">
    <property type="entry name" value="FN3"/>
    <property type="match status" value="11"/>
</dbReference>
<evidence type="ECO:0000256" key="13">
    <source>
        <dbReference type="SAM" id="MobiDB-lite"/>
    </source>
</evidence>
<dbReference type="PRINTS" id="PR00700">
    <property type="entry name" value="PRTYPHPHTASE"/>
</dbReference>
<evidence type="ECO:0000256" key="9">
    <source>
        <dbReference type="ARBA" id="ARBA00023136"/>
    </source>
</evidence>
<evidence type="ECO:0000256" key="3">
    <source>
        <dbReference type="ARBA" id="ARBA00022692"/>
    </source>
</evidence>
<dbReference type="GO" id="GO:0032502">
    <property type="term" value="P:developmental process"/>
    <property type="evidence" value="ECO:0007669"/>
    <property type="project" value="UniProtKB-ARBA"/>
</dbReference>
<feature type="domain" description="Fibronectin type-III" evidence="17">
    <location>
        <begin position="356"/>
        <end position="445"/>
    </location>
</feature>
<dbReference type="EC" id="3.1.3.48" evidence="2"/>
<feature type="domain" description="Fibronectin type-III" evidence="17">
    <location>
        <begin position="705"/>
        <end position="792"/>
    </location>
</feature>
<evidence type="ECO:0000259" key="15">
    <source>
        <dbReference type="PROSITE" id="PS50055"/>
    </source>
</evidence>
<dbReference type="OMA" id="NCTNASP"/>
<dbReference type="SMART" id="SM00404">
    <property type="entry name" value="PTPc_motif"/>
    <property type="match status" value="1"/>
</dbReference>
<keyword evidence="10" id="KW-0325">Glycoprotein</keyword>
<evidence type="ECO:0000256" key="1">
    <source>
        <dbReference type="ARBA" id="ARBA00004479"/>
    </source>
</evidence>
<dbReference type="PROSITE" id="PS00383">
    <property type="entry name" value="TYR_PHOSPHATASE_1"/>
    <property type="match status" value="1"/>
</dbReference>
<reference evidence="18" key="1">
    <citation type="submission" date="2021-04" db="EMBL/GenBank/DDBJ databases">
        <authorList>
            <consortium name="Wellcome Sanger Institute Data Sharing"/>
        </authorList>
    </citation>
    <scope>NUCLEOTIDE SEQUENCE [LARGE SCALE GENOMIC DNA]</scope>
</reference>
<dbReference type="GO" id="GO:0016020">
    <property type="term" value="C:membrane"/>
    <property type="evidence" value="ECO:0007669"/>
    <property type="project" value="UniProtKB-SubCell"/>
</dbReference>
<dbReference type="Pfam" id="PF18861">
    <property type="entry name" value="PTP_tm"/>
    <property type="match status" value="1"/>
</dbReference>
<feature type="domain" description="Tyrosine-protein phosphatase" evidence="15">
    <location>
        <begin position="1448"/>
        <end position="1705"/>
    </location>
</feature>
<evidence type="ECO:0000256" key="14">
    <source>
        <dbReference type="SAM" id="Phobius"/>
    </source>
</evidence>
<dbReference type="InParanoid" id="A0A665UFA2"/>
<dbReference type="SMART" id="SM00194">
    <property type="entry name" value="PTPc"/>
    <property type="match status" value="1"/>
</dbReference>
<dbReference type="InterPro" id="IPR016130">
    <property type="entry name" value="Tyr_Pase_AS"/>
</dbReference>
<feature type="domain" description="Tyrosine specific protein phosphatases" evidence="16">
    <location>
        <begin position="1623"/>
        <end position="1696"/>
    </location>
</feature>
<dbReference type="InterPro" id="IPR000387">
    <property type="entry name" value="Tyr_Pase_dom"/>
</dbReference>
<dbReference type="Gene3D" id="2.60.40.10">
    <property type="entry name" value="Immunoglobulins"/>
    <property type="match status" value="12"/>
</dbReference>
<reference evidence="18" key="3">
    <citation type="submission" date="2025-09" db="UniProtKB">
        <authorList>
            <consortium name="Ensembl"/>
        </authorList>
    </citation>
    <scope>IDENTIFICATION</scope>
</reference>
<comment type="subcellular location">
    <subcellularLocation>
        <location evidence="1">Membrane</location>
        <topology evidence="1">Single-pass type I membrane protein</topology>
    </subcellularLocation>
</comment>
<feature type="domain" description="Fibronectin type-III" evidence="17">
    <location>
        <begin position="875"/>
        <end position="965"/>
    </location>
</feature>
<dbReference type="SUPFAM" id="SSF49265">
    <property type="entry name" value="Fibronectin type III"/>
    <property type="match status" value="8"/>
</dbReference>
<feature type="domain" description="Fibronectin type-III" evidence="17">
    <location>
        <begin position="260"/>
        <end position="355"/>
    </location>
</feature>
<dbReference type="InterPro" id="IPR003961">
    <property type="entry name" value="FN3_dom"/>
</dbReference>
<dbReference type="GO" id="GO:0043235">
    <property type="term" value="C:receptor complex"/>
    <property type="evidence" value="ECO:0007669"/>
    <property type="project" value="TreeGrafter"/>
</dbReference>
<evidence type="ECO:0000259" key="17">
    <source>
        <dbReference type="PROSITE" id="PS50853"/>
    </source>
</evidence>
<dbReference type="InterPro" id="IPR036116">
    <property type="entry name" value="FN3_sf"/>
</dbReference>
<feature type="domain" description="Fibronectin type-III" evidence="17">
    <location>
        <begin position="1053"/>
        <end position="1142"/>
    </location>
</feature>
<dbReference type="InterPro" id="IPR013783">
    <property type="entry name" value="Ig-like_fold"/>
</dbReference>
<evidence type="ECO:0000256" key="4">
    <source>
        <dbReference type="ARBA" id="ARBA00022729"/>
    </source>
</evidence>
<keyword evidence="6" id="KW-0378">Hydrolase</keyword>
<evidence type="ECO:0000313" key="18">
    <source>
        <dbReference type="Ensembl" id="ENSENLP00000017879.1"/>
    </source>
</evidence>
<feature type="transmembrane region" description="Helical" evidence="14">
    <location>
        <begin position="1385"/>
        <end position="1408"/>
    </location>
</feature>
<dbReference type="Pfam" id="PF00041">
    <property type="entry name" value="fn3"/>
    <property type="match status" value="10"/>
</dbReference>
<organism evidence="18 19">
    <name type="scientific">Echeneis naucrates</name>
    <name type="common">Live sharksucker</name>
    <dbReference type="NCBI Taxonomy" id="173247"/>
    <lineage>
        <taxon>Eukaryota</taxon>
        <taxon>Metazoa</taxon>
        <taxon>Chordata</taxon>
        <taxon>Craniata</taxon>
        <taxon>Vertebrata</taxon>
        <taxon>Euteleostomi</taxon>
        <taxon>Actinopterygii</taxon>
        <taxon>Neopterygii</taxon>
        <taxon>Teleostei</taxon>
        <taxon>Neoteleostei</taxon>
        <taxon>Acanthomorphata</taxon>
        <taxon>Carangaria</taxon>
        <taxon>Carangiformes</taxon>
        <taxon>Echeneidae</taxon>
        <taxon>Echeneis</taxon>
    </lineage>
</organism>
<dbReference type="InterPro" id="IPR029021">
    <property type="entry name" value="Prot-tyrosine_phosphatase-like"/>
</dbReference>
<dbReference type="SUPFAM" id="SSF52799">
    <property type="entry name" value="(Phosphotyrosine protein) phosphatases II"/>
    <property type="match status" value="1"/>
</dbReference>
<dbReference type="Pfam" id="PF00102">
    <property type="entry name" value="Y_phosphatase"/>
    <property type="match status" value="1"/>
</dbReference>
<feature type="region of interest" description="Disordered" evidence="13">
    <location>
        <begin position="157"/>
        <end position="181"/>
    </location>
</feature>
<dbReference type="GO" id="GO:0004725">
    <property type="term" value="F:protein tyrosine phosphatase activity"/>
    <property type="evidence" value="ECO:0007669"/>
    <property type="project" value="UniProtKB-EC"/>
</dbReference>
<proteinExistence type="inferred from homology"/>
<keyword evidence="4" id="KW-0732">Signal</keyword>
<keyword evidence="19" id="KW-1185">Reference proteome</keyword>
<accession>A0A665UFA2</accession>
<dbReference type="PROSITE" id="PS50056">
    <property type="entry name" value="TYR_PHOSPHATASE_2"/>
    <property type="match status" value="1"/>
</dbReference>
<keyword evidence="7" id="KW-0904">Protein phosphatase</keyword>
<feature type="domain" description="Fibronectin type-III" evidence="17">
    <location>
        <begin position="1"/>
        <end position="83"/>
    </location>
</feature>
<dbReference type="InterPro" id="IPR003595">
    <property type="entry name" value="Tyr_Pase_cat"/>
</dbReference>
<dbReference type="FunFam" id="3.90.190.10:FF:000009">
    <property type="entry name" value="Receptor-type tyrosine-protein phosphatase beta"/>
    <property type="match status" value="1"/>
</dbReference>
<evidence type="ECO:0000313" key="19">
    <source>
        <dbReference type="Proteomes" id="UP000472264"/>
    </source>
</evidence>
<dbReference type="Gene3D" id="3.90.190.10">
    <property type="entry name" value="Protein tyrosine phosphatase superfamily"/>
    <property type="match status" value="1"/>
</dbReference>
<keyword evidence="3 14" id="KW-0812">Transmembrane</keyword>
<dbReference type="PROSITE" id="PS50853">
    <property type="entry name" value="FN3"/>
    <property type="match status" value="8"/>
</dbReference>
<dbReference type="PANTHER" id="PTHR46957:SF5">
    <property type="entry name" value="PROTEIN-TYROSINE-PHOSPHATASE"/>
    <property type="match status" value="1"/>
</dbReference>
<dbReference type="Ensembl" id="ENSENLT00000018533.1">
    <property type="protein sequence ID" value="ENSENLP00000017879.1"/>
    <property type="gene ID" value="ENSENLG00000008205.1"/>
</dbReference>
<keyword evidence="5" id="KW-0677">Repeat</keyword>
<dbReference type="PROSITE" id="PS50055">
    <property type="entry name" value="TYR_PHOSPHATASE_PTP"/>
    <property type="match status" value="1"/>
</dbReference>
<dbReference type="PANTHER" id="PTHR46957">
    <property type="entry name" value="CYTOKINE RECEPTOR"/>
    <property type="match status" value="1"/>
</dbReference>
<feature type="domain" description="Fibronectin type-III" evidence="17">
    <location>
        <begin position="529"/>
        <end position="620"/>
    </location>
</feature>
<evidence type="ECO:0000256" key="10">
    <source>
        <dbReference type="ARBA" id="ARBA00023180"/>
    </source>
</evidence>
<sequence length="1744" mass="193815">MILTHTNVSQTTSSISLMWTRPPGEVFMYRLEWDSGGDLMTTYTDDTSAVLSYLIPGTTYTITVRAVAGDNKTEGDPYSLISATKPESVGVISFTSVTTSSLTLNWTVPEGKVSFYRVQWRSTSFSNNTNVTEPPFTIENLTAGVNYSITISSVADDGQTEGASSTYSSYTRPTKPDNITATTQRTDGLRINWTSPERCVDRYIVTISNNDFSCSKNTTNITEVFFNLKPGRIYNITVTAVAGHFTNDSDLVSFATTPTPPGPIIISRRTNSSLFLNWSIPVSMEGAPGIRYNVTYIINDAEDQIKSNHTIIETISTELSSLLSGVLYNITVETVGPQGLSSTAVNRSAFTLPNPVLNLTARPASTASIKLEWSYPLGAQTYYRYLIKTYGAEGTAVDNMTVTNNSTYVRGLQPGTKYNISVTTIADPGSESTEEQTSSYTLPNAVKGLSVSEVNTTAIQLTWSKNDSKPSYYYHVVALQNGIEVQNNQTKEETYTFFNLIPGTKYTFNVTAVVDVAISASASISSYTKPEAVTNITATGNTTAISVSWTPAGGGVVSYSVLLYSSEELVQKETNLSNTTENIVFLGLTPGVLYYVVVSTKSGSFVTNSSRVYSATFPNPPGSITVESQTVQSINFTWALPEGMDHNQYSFKVSTINGSNLIVNNWYLLDHLQSGSPYWISVVTVGVEDHESEAVTTTNYTRPFSVTKLRETEITTNSVTLVWVQPERKSDYSYVVQVSNDSLSHDQESFNTTHTFNGLLSGSNYSFTVTTQTKDGTQASPVTISYFTRPYSVQVLEAKTLNTTSVQLTWKEPQEYKNEYTYRVHTSCDSENMTTAEDSAQISGLTPGTNCTFCVFVRAANGIEGLAKCISMYTEPEAVQPSISSQGSNRSVLVLWAKPRGKVEFYKVSLNQTLQERNLSSDNTSYLFEGLSAGTLYTVRVTTFSGPLNAPSEFITNATFPNPPGPIEVLKKETNSIEIKWERAPLMTNTSFVYKLLSNGKENTNTTITTTSTNHIFSPLLSGTSYNIIITTVGVMDFESKPVHIDTTTRPFAVVFLWAQKAEETNIKVIWSKPDEYKESYFYNLTWHSENGLNSTITSEHQFNINNLDPGSNYSYSVTTETSDGTKSTPTLNSTCTKASQVKDLSYEGPNNPNAEIILTWNKPSGQYSGFLVTGTDNIIINSTTCCSLTLSNLRHNTKYDLNMKTLSCGQSSSSVFLQAHTGITAPPIPSDSLLLSTVTKTEYNQFILRIHRSLLNDTYGPIKYVAVLVTENPPGDDLKTYLDQSYDDWKAGKTQAYLATIMEVDVPSRSTEDNLIMNVGNGSKWNGYTNGPLEAKGRYQYAIVLFTSLNLTENDLVNVPNSLVSITAFYSAFVLPQNPATISMAVGATLGIFFVLFIILIGFIIYWKRSNKETPDIQIHSMRSMVVRIEDYEDYYKKQKADSNCGFAEEFEDLKPIGTAQSKNSALTLENKPKNRYNNVLPYDSSRVKLSIVHGSPFDDYINANYMPGYNSRKEFIAAQGPLPTTVNEFWRMIWEKNVQTLVMLTRCNEQGRVKCEQYWSSGTKHFENITVTTTSEIPLEDWTIRDFDIKNVKTAETRSVRQFHFTAWPDHGVPETTELLISFRHLVREHMDQYSRHSPTVVHCSAGVGRTGTFISIDRMLFQIERDNVVDVFGIVYDLRMHRPLMVQTEDQYVFLNQCAMDIIRSRNGTNVDLIYQNTAALSIYENVEPKKGFRKNGYHNA</sequence>
<evidence type="ECO:0000256" key="6">
    <source>
        <dbReference type="ARBA" id="ARBA00022801"/>
    </source>
</evidence>
<protein>
    <recommendedName>
        <fullName evidence="2">protein-tyrosine-phosphatase</fullName>
        <ecNumber evidence="2">3.1.3.48</ecNumber>
    </recommendedName>
</protein>
<keyword evidence="9 14" id="KW-0472">Membrane</keyword>
<dbReference type="InterPro" id="IPR041201">
    <property type="entry name" value="PTPRJ_TM"/>
</dbReference>
<feature type="domain" description="Fibronectin type-III" evidence="17">
    <location>
        <begin position="85"/>
        <end position="177"/>
    </location>
</feature>
<comment type="catalytic activity">
    <reaction evidence="12">
        <text>O-phospho-L-tyrosyl-[protein] + H2O = L-tyrosyl-[protein] + phosphate</text>
        <dbReference type="Rhea" id="RHEA:10684"/>
        <dbReference type="Rhea" id="RHEA-COMP:10136"/>
        <dbReference type="Rhea" id="RHEA-COMP:20101"/>
        <dbReference type="ChEBI" id="CHEBI:15377"/>
        <dbReference type="ChEBI" id="CHEBI:43474"/>
        <dbReference type="ChEBI" id="CHEBI:46858"/>
        <dbReference type="ChEBI" id="CHEBI:61978"/>
        <dbReference type="EC" id="3.1.3.48"/>
    </reaction>
</comment>
<keyword evidence="8 14" id="KW-1133">Transmembrane helix</keyword>
<dbReference type="SMART" id="SM00060">
    <property type="entry name" value="FN3"/>
    <property type="match status" value="14"/>
</dbReference>
<evidence type="ECO:0000259" key="16">
    <source>
        <dbReference type="PROSITE" id="PS50056"/>
    </source>
</evidence>
<reference evidence="18" key="2">
    <citation type="submission" date="2025-08" db="UniProtKB">
        <authorList>
            <consortium name="Ensembl"/>
        </authorList>
    </citation>
    <scope>IDENTIFICATION</scope>
</reference>
<evidence type="ECO:0000256" key="2">
    <source>
        <dbReference type="ARBA" id="ARBA00013064"/>
    </source>
</evidence>
<dbReference type="InterPro" id="IPR000242">
    <property type="entry name" value="PTP_cat"/>
</dbReference>
<name>A0A665UFA2_ECHNA</name>
<dbReference type="CDD" id="cd14615">
    <property type="entry name" value="R-PTPc-J"/>
    <property type="match status" value="1"/>
</dbReference>
<feature type="compositionally biased region" description="Polar residues" evidence="13">
    <location>
        <begin position="161"/>
        <end position="181"/>
    </location>
</feature>
<evidence type="ECO:0000256" key="11">
    <source>
        <dbReference type="ARBA" id="ARBA00025789"/>
    </source>
</evidence>
<dbReference type="InterPro" id="IPR050713">
    <property type="entry name" value="RTP_Phos/Ushers"/>
</dbReference>
<dbReference type="Proteomes" id="UP000472264">
    <property type="component" value="Chromosome 16"/>
</dbReference>